<gene>
    <name evidence="1" type="ORF">WMSIL1_LOCUS8430</name>
</gene>
<dbReference type="AlphaFoldDB" id="A0A564YQH7"/>
<evidence type="ECO:0000313" key="2">
    <source>
        <dbReference type="Proteomes" id="UP000321570"/>
    </source>
</evidence>
<proteinExistence type="predicted"/>
<keyword evidence="2" id="KW-1185">Reference proteome</keyword>
<accession>A0A564YQH7</accession>
<evidence type="ECO:0000313" key="1">
    <source>
        <dbReference type="EMBL" id="VUZ49557.1"/>
    </source>
</evidence>
<protein>
    <submittedName>
        <fullName evidence="1">Uncharacterized protein</fullName>
    </submittedName>
</protein>
<organism evidence="1 2">
    <name type="scientific">Hymenolepis diminuta</name>
    <name type="common">Rat tapeworm</name>
    <dbReference type="NCBI Taxonomy" id="6216"/>
    <lineage>
        <taxon>Eukaryota</taxon>
        <taxon>Metazoa</taxon>
        <taxon>Spiralia</taxon>
        <taxon>Lophotrochozoa</taxon>
        <taxon>Platyhelminthes</taxon>
        <taxon>Cestoda</taxon>
        <taxon>Eucestoda</taxon>
        <taxon>Cyclophyllidea</taxon>
        <taxon>Hymenolepididae</taxon>
        <taxon>Hymenolepis</taxon>
    </lineage>
</organism>
<dbReference type="EMBL" id="CABIJS010000333">
    <property type="protein sequence ID" value="VUZ49557.1"/>
    <property type="molecule type" value="Genomic_DNA"/>
</dbReference>
<sequence length="140" mass="15241">MTPSSYAKCCTVVSLIRLAHQFELHYIIDSENGESRRCVRVTGTSAPGLAGEIVNSHIIQQDQVSKCLDQCSHIRPKPMLACRPKRLALADDKGDAIKGPEENALPYSVPHTKGTTSIVVIPARNAGDATLLHHQNPIYS</sequence>
<dbReference type="Proteomes" id="UP000321570">
    <property type="component" value="Unassembled WGS sequence"/>
</dbReference>
<reference evidence="1 2" key="1">
    <citation type="submission" date="2019-07" db="EMBL/GenBank/DDBJ databases">
        <authorList>
            <person name="Jastrzebski P J."/>
            <person name="Paukszto L."/>
            <person name="Jastrzebski P J."/>
        </authorList>
    </citation>
    <scope>NUCLEOTIDE SEQUENCE [LARGE SCALE GENOMIC DNA]</scope>
    <source>
        <strain evidence="1 2">WMS-il1</strain>
    </source>
</reference>
<name>A0A564YQH7_HYMDI</name>